<dbReference type="OrthoDB" id="4393585at2759"/>
<gene>
    <name evidence="1" type="ORF">BDV26DRAFT_297357</name>
</gene>
<evidence type="ECO:0000313" key="1">
    <source>
        <dbReference type="EMBL" id="KAE8373009.1"/>
    </source>
</evidence>
<dbReference type="AlphaFoldDB" id="A0A5N7AVF2"/>
<dbReference type="Proteomes" id="UP000326198">
    <property type="component" value="Unassembled WGS sequence"/>
</dbReference>
<proteinExistence type="predicted"/>
<name>A0A5N7AVF2_9EURO</name>
<sequence length="223" mass="24968">MSLGNLLYASGGQGSLRYVFLHGSHEKAPASVNDVTVEAHIQALTQEGHIASDQPRTRYQFVNGVCADPTMPVRHLVGTLLKNVSIPTVIIAEVPIDQSNITHVKDPYVYLALLVTGRTDLGQCDATDRQYVEKMLHDFVPSFVQSLAMKSNEYLPGDAQNLSRDVAERMKALDNPQVDEFLQLYRQRYIGRKDLNILETCLLHILKMPFEVTSAARQGLIRY</sequence>
<accession>A0A5N7AVF2</accession>
<protein>
    <submittedName>
        <fullName evidence="1">Uncharacterized protein</fullName>
    </submittedName>
</protein>
<keyword evidence="2" id="KW-1185">Reference proteome</keyword>
<reference evidence="1 2" key="1">
    <citation type="submission" date="2019-04" db="EMBL/GenBank/DDBJ databases">
        <title>Friends and foes A comparative genomics studyof 23 Aspergillus species from section Flavi.</title>
        <authorList>
            <consortium name="DOE Joint Genome Institute"/>
            <person name="Kjaerbolling I."/>
            <person name="Vesth T."/>
            <person name="Frisvad J.C."/>
            <person name="Nybo J.L."/>
            <person name="Theobald S."/>
            <person name="Kildgaard S."/>
            <person name="Isbrandt T."/>
            <person name="Kuo A."/>
            <person name="Sato A."/>
            <person name="Lyhne E.K."/>
            <person name="Kogle M.E."/>
            <person name="Wiebenga A."/>
            <person name="Kun R.S."/>
            <person name="Lubbers R.J."/>
            <person name="Makela M.R."/>
            <person name="Barry K."/>
            <person name="Chovatia M."/>
            <person name="Clum A."/>
            <person name="Daum C."/>
            <person name="Haridas S."/>
            <person name="He G."/>
            <person name="LaButti K."/>
            <person name="Lipzen A."/>
            <person name="Mondo S."/>
            <person name="Riley R."/>
            <person name="Salamov A."/>
            <person name="Simmons B.A."/>
            <person name="Magnuson J.K."/>
            <person name="Henrissat B."/>
            <person name="Mortensen U.H."/>
            <person name="Larsen T.O."/>
            <person name="Devries R.P."/>
            <person name="Grigoriev I.V."/>
            <person name="Machida M."/>
            <person name="Baker S.E."/>
            <person name="Andersen M.R."/>
        </authorList>
    </citation>
    <scope>NUCLEOTIDE SEQUENCE [LARGE SCALE GENOMIC DNA]</scope>
    <source>
        <strain evidence="1 2">IBT 29228</strain>
    </source>
</reference>
<dbReference type="EMBL" id="ML736332">
    <property type="protein sequence ID" value="KAE8373009.1"/>
    <property type="molecule type" value="Genomic_DNA"/>
</dbReference>
<evidence type="ECO:0000313" key="2">
    <source>
        <dbReference type="Proteomes" id="UP000326198"/>
    </source>
</evidence>
<organism evidence="1 2">
    <name type="scientific">Aspergillus bertholletiae</name>
    <dbReference type="NCBI Taxonomy" id="1226010"/>
    <lineage>
        <taxon>Eukaryota</taxon>
        <taxon>Fungi</taxon>
        <taxon>Dikarya</taxon>
        <taxon>Ascomycota</taxon>
        <taxon>Pezizomycotina</taxon>
        <taxon>Eurotiomycetes</taxon>
        <taxon>Eurotiomycetidae</taxon>
        <taxon>Eurotiales</taxon>
        <taxon>Aspergillaceae</taxon>
        <taxon>Aspergillus</taxon>
        <taxon>Aspergillus subgen. Circumdati</taxon>
    </lineage>
</organism>